<dbReference type="Proteomes" id="UP000799764">
    <property type="component" value="Unassembled WGS sequence"/>
</dbReference>
<name>A0A9P4PFQ2_9PLEO</name>
<organism evidence="1 2">
    <name type="scientific">Karstenula rhodostoma CBS 690.94</name>
    <dbReference type="NCBI Taxonomy" id="1392251"/>
    <lineage>
        <taxon>Eukaryota</taxon>
        <taxon>Fungi</taxon>
        <taxon>Dikarya</taxon>
        <taxon>Ascomycota</taxon>
        <taxon>Pezizomycotina</taxon>
        <taxon>Dothideomycetes</taxon>
        <taxon>Pleosporomycetidae</taxon>
        <taxon>Pleosporales</taxon>
        <taxon>Massarineae</taxon>
        <taxon>Didymosphaeriaceae</taxon>
        <taxon>Karstenula</taxon>
    </lineage>
</organism>
<dbReference type="AlphaFoldDB" id="A0A9P4PFQ2"/>
<comment type="caution">
    <text evidence="1">The sequence shown here is derived from an EMBL/GenBank/DDBJ whole genome shotgun (WGS) entry which is preliminary data.</text>
</comment>
<evidence type="ECO:0000313" key="2">
    <source>
        <dbReference type="Proteomes" id="UP000799764"/>
    </source>
</evidence>
<dbReference type="EMBL" id="MU001503">
    <property type="protein sequence ID" value="KAF2443175.1"/>
    <property type="molecule type" value="Genomic_DNA"/>
</dbReference>
<reference evidence="1" key="1">
    <citation type="journal article" date="2020" name="Stud. Mycol.">
        <title>101 Dothideomycetes genomes: a test case for predicting lifestyles and emergence of pathogens.</title>
        <authorList>
            <person name="Haridas S."/>
            <person name="Albert R."/>
            <person name="Binder M."/>
            <person name="Bloem J."/>
            <person name="Labutti K."/>
            <person name="Salamov A."/>
            <person name="Andreopoulos B."/>
            <person name="Baker S."/>
            <person name="Barry K."/>
            <person name="Bills G."/>
            <person name="Bluhm B."/>
            <person name="Cannon C."/>
            <person name="Castanera R."/>
            <person name="Culley D."/>
            <person name="Daum C."/>
            <person name="Ezra D."/>
            <person name="Gonzalez J."/>
            <person name="Henrissat B."/>
            <person name="Kuo A."/>
            <person name="Liang C."/>
            <person name="Lipzen A."/>
            <person name="Lutzoni F."/>
            <person name="Magnuson J."/>
            <person name="Mondo S."/>
            <person name="Nolan M."/>
            <person name="Ohm R."/>
            <person name="Pangilinan J."/>
            <person name="Park H.-J."/>
            <person name="Ramirez L."/>
            <person name="Alfaro M."/>
            <person name="Sun H."/>
            <person name="Tritt A."/>
            <person name="Yoshinaga Y."/>
            <person name="Zwiers L.-H."/>
            <person name="Turgeon B."/>
            <person name="Goodwin S."/>
            <person name="Spatafora J."/>
            <person name="Crous P."/>
            <person name="Grigoriev I."/>
        </authorList>
    </citation>
    <scope>NUCLEOTIDE SEQUENCE</scope>
    <source>
        <strain evidence="1">CBS 690.94</strain>
    </source>
</reference>
<gene>
    <name evidence="1" type="ORF">P171DRAFT_56934</name>
</gene>
<keyword evidence="2" id="KW-1185">Reference proteome</keyword>
<evidence type="ECO:0000313" key="1">
    <source>
        <dbReference type="EMBL" id="KAF2443175.1"/>
    </source>
</evidence>
<protein>
    <submittedName>
        <fullName evidence="1">Uncharacterized protein</fullName>
    </submittedName>
</protein>
<proteinExistence type="predicted"/>
<sequence>MSGASARIASRLDSSQAAPLDSLVHPEQLGPGLGTTTTFRVRRSASHARRRHVPAGALGLAGFGSLGSLRYTPALPLSSSPPTAPPSQTFLFDAFIRAVCTWIDYIQRCLRCAALRYCCRQPAGRRRALRDGARHIAAAPPPLLQRRPRALVLPIAVRCGAVPVPATRDHALRCAAPCCAALRAGIIRSAPIRLSCVRRTCPVRLQVSHTVGRDGVLYC</sequence>
<accession>A0A9P4PFQ2</accession>